<dbReference type="SMART" id="SM00903">
    <property type="entry name" value="Flavin_Reduct"/>
    <property type="match status" value="1"/>
</dbReference>
<keyword evidence="5" id="KW-1185">Reference proteome</keyword>
<dbReference type="GO" id="GO:0010181">
    <property type="term" value="F:FMN binding"/>
    <property type="evidence" value="ECO:0007669"/>
    <property type="project" value="InterPro"/>
</dbReference>
<evidence type="ECO:0000313" key="4">
    <source>
        <dbReference type="EMBL" id="GCE44561.1"/>
    </source>
</evidence>
<evidence type="ECO:0000256" key="2">
    <source>
        <dbReference type="ARBA" id="ARBA00023002"/>
    </source>
</evidence>
<comment type="similarity">
    <text evidence="1">Belongs to the non-flavoprotein flavin reductase family.</text>
</comment>
<dbReference type="InterPro" id="IPR050268">
    <property type="entry name" value="NADH-dep_flavin_reductase"/>
</dbReference>
<name>A0A402CLV1_RHOWR</name>
<proteinExistence type="inferred from homology"/>
<dbReference type="OrthoDB" id="9792858at2"/>
<dbReference type="GO" id="GO:0006208">
    <property type="term" value="P:pyrimidine nucleobase catabolic process"/>
    <property type="evidence" value="ECO:0007669"/>
    <property type="project" value="TreeGrafter"/>
</dbReference>
<dbReference type="PANTHER" id="PTHR30466:SF1">
    <property type="entry name" value="FMN REDUCTASE (NADH) RUTF"/>
    <property type="match status" value="1"/>
</dbReference>
<dbReference type="AlphaFoldDB" id="A0A402CLV1"/>
<dbReference type="InterPro" id="IPR002563">
    <property type="entry name" value="Flavin_Rdtase-like_dom"/>
</dbReference>
<dbReference type="PANTHER" id="PTHR30466">
    <property type="entry name" value="FLAVIN REDUCTASE"/>
    <property type="match status" value="1"/>
</dbReference>
<dbReference type="Proteomes" id="UP000287519">
    <property type="component" value="Unassembled WGS sequence"/>
</dbReference>
<reference evidence="4 5" key="1">
    <citation type="submission" date="2018-11" db="EMBL/GenBank/DDBJ databases">
        <title>Microbial catabolism of amino acid.</title>
        <authorList>
            <person name="Hibi M."/>
            <person name="Ogawa J."/>
        </authorList>
    </citation>
    <scope>NUCLEOTIDE SEQUENCE [LARGE SCALE GENOMIC DNA]</scope>
    <source>
        <strain evidence="4 5">C31-06</strain>
    </source>
</reference>
<accession>A0A402CLV1</accession>
<dbReference type="Gene3D" id="2.30.110.10">
    <property type="entry name" value="Electron Transport, Fmn-binding Protein, Chain A"/>
    <property type="match status" value="1"/>
</dbReference>
<evidence type="ECO:0000259" key="3">
    <source>
        <dbReference type="SMART" id="SM00903"/>
    </source>
</evidence>
<dbReference type="RefSeq" id="WP_124396125.1">
    <property type="nucleotide sequence ID" value="NZ_BHYM01000098.1"/>
</dbReference>
<dbReference type="GO" id="GO:0042602">
    <property type="term" value="F:riboflavin reductase (NADPH) activity"/>
    <property type="evidence" value="ECO:0007669"/>
    <property type="project" value="TreeGrafter"/>
</dbReference>
<protein>
    <submittedName>
        <fullName evidence="4">NADH-FMN oxidoreductase</fullName>
    </submittedName>
</protein>
<comment type="caution">
    <text evidence="4">The sequence shown here is derived from an EMBL/GenBank/DDBJ whole genome shotgun (WGS) entry which is preliminary data.</text>
</comment>
<dbReference type="EMBL" id="BHYM01000098">
    <property type="protein sequence ID" value="GCE44561.1"/>
    <property type="molecule type" value="Genomic_DNA"/>
</dbReference>
<feature type="domain" description="Flavin reductase like" evidence="3">
    <location>
        <begin position="13"/>
        <end position="154"/>
    </location>
</feature>
<dbReference type="SUPFAM" id="SSF50475">
    <property type="entry name" value="FMN-binding split barrel"/>
    <property type="match status" value="1"/>
</dbReference>
<gene>
    <name evidence="4" type="ORF">Rhow_008982</name>
</gene>
<organism evidence="4 5">
    <name type="scientific">Rhodococcus wratislaviensis</name>
    <name type="common">Tsukamurella wratislaviensis</name>
    <dbReference type="NCBI Taxonomy" id="44752"/>
    <lineage>
        <taxon>Bacteria</taxon>
        <taxon>Bacillati</taxon>
        <taxon>Actinomycetota</taxon>
        <taxon>Actinomycetes</taxon>
        <taxon>Mycobacteriales</taxon>
        <taxon>Nocardiaceae</taxon>
        <taxon>Rhodococcus</taxon>
    </lineage>
</organism>
<evidence type="ECO:0000256" key="1">
    <source>
        <dbReference type="ARBA" id="ARBA00008898"/>
    </source>
</evidence>
<dbReference type="Pfam" id="PF01613">
    <property type="entry name" value="Flavin_Reduct"/>
    <property type="match status" value="1"/>
</dbReference>
<evidence type="ECO:0000313" key="5">
    <source>
        <dbReference type="Proteomes" id="UP000287519"/>
    </source>
</evidence>
<keyword evidence="2" id="KW-0560">Oxidoreductase</keyword>
<sequence>MSTESSQLFRDLMASVCTPVSVVTTVDGDRPHGTTVSAFASLSIDPPMVLVALDRASALLALVREHRMLGLNILSSEQAPLAATFARKGDDKFDGVEWTLRAGVPHITGAAGWLAGEVSNLVAGGDHVVALVRVLELATGDGPPLTYHNRTFGTHSVLADRR</sequence>
<dbReference type="InterPro" id="IPR012349">
    <property type="entry name" value="Split_barrel_FMN-bd"/>
</dbReference>